<dbReference type="SMART" id="SM00886">
    <property type="entry name" value="Dabb"/>
    <property type="match status" value="1"/>
</dbReference>
<dbReference type="Gene3D" id="3.30.70.100">
    <property type="match status" value="1"/>
</dbReference>
<keyword evidence="1" id="KW-0812">Transmembrane</keyword>
<evidence type="ECO:0000313" key="4">
    <source>
        <dbReference type="Proteomes" id="UP000186601"/>
    </source>
</evidence>
<gene>
    <name evidence="3" type="ORF">PHLCEN_2v8740</name>
</gene>
<comment type="caution">
    <text evidence="3">The sequence shown here is derived from an EMBL/GenBank/DDBJ whole genome shotgun (WGS) entry which is preliminary data.</text>
</comment>
<evidence type="ECO:0000313" key="3">
    <source>
        <dbReference type="EMBL" id="PSR75999.1"/>
    </source>
</evidence>
<accession>A0A2R6NSS7</accession>
<keyword evidence="4" id="KW-1185">Reference proteome</keyword>
<dbReference type="InterPro" id="IPR011008">
    <property type="entry name" value="Dimeric_a/b-barrel"/>
</dbReference>
<protein>
    <recommendedName>
        <fullName evidence="2">Stress-response A/B barrel domain-containing protein</fullName>
    </recommendedName>
</protein>
<keyword evidence="1" id="KW-0472">Membrane</keyword>
<sequence>MTMPFFSSPNATLKLGLVFTTVASLYLLYATLRKPSSSFPLAKPGETVHIVLFQYSPSVTASVKHDVSHAFMALKDTCRLPDGSKYILSIDGGLNTSPEEKTKGMEHAFVVTFRTARERDYYLDQDAAHQVFKASIAEKVQDVVVFDFESGQFARERKAAARRHGRRRSSEESHVRSM</sequence>
<dbReference type="SUPFAM" id="SSF54909">
    <property type="entry name" value="Dimeric alpha+beta barrel"/>
    <property type="match status" value="1"/>
</dbReference>
<proteinExistence type="predicted"/>
<evidence type="ECO:0000256" key="1">
    <source>
        <dbReference type="SAM" id="Phobius"/>
    </source>
</evidence>
<dbReference type="OrthoDB" id="1601230at2759"/>
<dbReference type="Pfam" id="PF07876">
    <property type="entry name" value="Dabb"/>
    <property type="match status" value="1"/>
</dbReference>
<dbReference type="STRING" id="98765.A0A2R6NSS7"/>
<reference evidence="3 4" key="1">
    <citation type="submission" date="2018-02" db="EMBL/GenBank/DDBJ databases">
        <title>Genome sequence of the basidiomycete white-rot fungus Phlebia centrifuga.</title>
        <authorList>
            <person name="Granchi Z."/>
            <person name="Peng M."/>
            <person name="de Vries R.P."/>
            <person name="Hilden K."/>
            <person name="Makela M.R."/>
            <person name="Grigoriev I."/>
            <person name="Riley R."/>
        </authorList>
    </citation>
    <scope>NUCLEOTIDE SEQUENCE [LARGE SCALE GENOMIC DNA]</scope>
    <source>
        <strain evidence="3 4">FBCC195</strain>
    </source>
</reference>
<organism evidence="3 4">
    <name type="scientific">Hermanssonia centrifuga</name>
    <dbReference type="NCBI Taxonomy" id="98765"/>
    <lineage>
        <taxon>Eukaryota</taxon>
        <taxon>Fungi</taxon>
        <taxon>Dikarya</taxon>
        <taxon>Basidiomycota</taxon>
        <taxon>Agaricomycotina</taxon>
        <taxon>Agaricomycetes</taxon>
        <taxon>Polyporales</taxon>
        <taxon>Meruliaceae</taxon>
        <taxon>Hermanssonia</taxon>
    </lineage>
</organism>
<dbReference type="Proteomes" id="UP000186601">
    <property type="component" value="Unassembled WGS sequence"/>
</dbReference>
<feature type="domain" description="Stress-response A/B barrel" evidence="2">
    <location>
        <begin position="47"/>
        <end position="148"/>
    </location>
</feature>
<evidence type="ECO:0000259" key="2">
    <source>
        <dbReference type="PROSITE" id="PS51502"/>
    </source>
</evidence>
<name>A0A2R6NSS7_9APHY</name>
<dbReference type="PROSITE" id="PS51502">
    <property type="entry name" value="S_R_A_B_BARREL"/>
    <property type="match status" value="1"/>
</dbReference>
<feature type="transmembrane region" description="Helical" evidence="1">
    <location>
        <begin position="12"/>
        <end position="32"/>
    </location>
</feature>
<dbReference type="EMBL" id="MLYV02000868">
    <property type="protein sequence ID" value="PSR75999.1"/>
    <property type="molecule type" value="Genomic_DNA"/>
</dbReference>
<dbReference type="AlphaFoldDB" id="A0A2R6NSS7"/>
<dbReference type="InterPro" id="IPR013097">
    <property type="entry name" value="Dabb"/>
</dbReference>
<keyword evidence="1" id="KW-1133">Transmembrane helix</keyword>